<gene>
    <name evidence="1" type="ORF">LCGC14_2514180</name>
</gene>
<dbReference type="InterPro" id="IPR024411">
    <property type="entry name" value="Tail_terminator_phage"/>
</dbReference>
<dbReference type="AlphaFoldDB" id="A0A0F9AY69"/>
<protein>
    <recommendedName>
        <fullName evidence="2">Tail terminator</fullName>
    </recommendedName>
</protein>
<evidence type="ECO:0008006" key="2">
    <source>
        <dbReference type="Google" id="ProtNLM"/>
    </source>
</evidence>
<comment type="caution">
    <text evidence="1">The sequence shown here is derived from an EMBL/GenBank/DDBJ whole genome shotgun (WGS) entry which is preliminary data.</text>
</comment>
<proteinExistence type="predicted"/>
<dbReference type="Pfam" id="PF12691">
    <property type="entry name" value="Phage_tail_terminator_6"/>
    <property type="match status" value="1"/>
</dbReference>
<sequence length="135" mass="14755">MATVANEIIAHLIAAGVGTTEGVDWFIDVYPNDPDVIYVATHSGGPPPTRDLGSATWTREFPSIQLRFRGAPGDSDGPRAKAQTAFEAISTIMVATLSGTFYYKADPIQSPFKLMRDSDDRTTWVFNINTEKELS</sequence>
<dbReference type="EMBL" id="LAZR01040399">
    <property type="protein sequence ID" value="KKL14584.1"/>
    <property type="molecule type" value="Genomic_DNA"/>
</dbReference>
<name>A0A0F9AY69_9ZZZZ</name>
<evidence type="ECO:0000313" key="1">
    <source>
        <dbReference type="EMBL" id="KKL14584.1"/>
    </source>
</evidence>
<accession>A0A0F9AY69</accession>
<reference evidence="1" key="1">
    <citation type="journal article" date="2015" name="Nature">
        <title>Complex archaea that bridge the gap between prokaryotes and eukaryotes.</title>
        <authorList>
            <person name="Spang A."/>
            <person name="Saw J.H."/>
            <person name="Jorgensen S.L."/>
            <person name="Zaremba-Niedzwiedzka K."/>
            <person name="Martijn J."/>
            <person name="Lind A.E."/>
            <person name="van Eijk R."/>
            <person name="Schleper C."/>
            <person name="Guy L."/>
            <person name="Ettema T.J."/>
        </authorList>
    </citation>
    <scope>NUCLEOTIDE SEQUENCE</scope>
</reference>
<organism evidence="1">
    <name type="scientific">marine sediment metagenome</name>
    <dbReference type="NCBI Taxonomy" id="412755"/>
    <lineage>
        <taxon>unclassified sequences</taxon>
        <taxon>metagenomes</taxon>
        <taxon>ecological metagenomes</taxon>
    </lineage>
</organism>